<feature type="chain" id="PRO_5040765606" description="YtkA-like domain-containing protein" evidence="1">
    <location>
        <begin position="25"/>
        <end position="140"/>
    </location>
</feature>
<keyword evidence="1" id="KW-0732">Signal</keyword>
<name>A0A9X1V6Q2_9BACL</name>
<dbReference type="InterPro" id="IPR032693">
    <property type="entry name" value="YtkA-like_dom"/>
</dbReference>
<dbReference type="EMBL" id="JALBUF010000001">
    <property type="protein sequence ID" value="MCI0182268.1"/>
    <property type="molecule type" value="Genomic_DNA"/>
</dbReference>
<sequence>MYMKRLPMLFLSLFCSMTMLSGCATQQTPSATNTRTLTASSGTQKVSMTLSPAHFLALHPVSIHVHITSTDHASIVQSVQVKETMPDMSMPVPAIQLTKNASDTYSGTLVFVMTGPWTITLHEKTTTGSFTIPFHVQVQS</sequence>
<dbReference type="AlphaFoldDB" id="A0A9X1V6Q2"/>
<accession>A0A9X1V6Q2</accession>
<keyword evidence="4" id="KW-1185">Reference proteome</keyword>
<gene>
    <name evidence="3" type="ORF">MM817_00527</name>
</gene>
<evidence type="ECO:0000256" key="1">
    <source>
        <dbReference type="SAM" id="SignalP"/>
    </source>
</evidence>
<proteinExistence type="predicted"/>
<organism evidence="3 4">
    <name type="scientific">Sulfoacidibacillus ferrooxidans</name>
    <dbReference type="NCBI Taxonomy" id="2005001"/>
    <lineage>
        <taxon>Bacteria</taxon>
        <taxon>Bacillati</taxon>
        <taxon>Bacillota</taxon>
        <taxon>Bacilli</taxon>
        <taxon>Bacillales</taxon>
        <taxon>Alicyclobacillaceae</taxon>
        <taxon>Sulfoacidibacillus</taxon>
    </lineage>
</organism>
<evidence type="ECO:0000259" key="2">
    <source>
        <dbReference type="Pfam" id="PF13115"/>
    </source>
</evidence>
<dbReference type="Pfam" id="PF13115">
    <property type="entry name" value="YtkA"/>
    <property type="match status" value="1"/>
</dbReference>
<dbReference type="Proteomes" id="UP001139263">
    <property type="component" value="Unassembled WGS sequence"/>
</dbReference>
<feature type="signal peptide" evidence="1">
    <location>
        <begin position="1"/>
        <end position="24"/>
    </location>
</feature>
<feature type="domain" description="YtkA-like" evidence="2">
    <location>
        <begin position="44"/>
        <end position="122"/>
    </location>
</feature>
<evidence type="ECO:0000313" key="4">
    <source>
        <dbReference type="Proteomes" id="UP001139263"/>
    </source>
</evidence>
<protein>
    <recommendedName>
        <fullName evidence="2">YtkA-like domain-containing protein</fullName>
    </recommendedName>
</protein>
<comment type="caution">
    <text evidence="3">The sequence shown here is derived from an EMBL/GenBank/DDBJ whole genome shotgun (WGS) entry which is preliminary data.</text>
</comment>
<dbReference type="PROSITE" id="PS51257">
    <property type="entry name" value="PROKAR_LIPOPROTEIN"/>
    <property type="match status" value="1"/>
</dbReference>
<evidence type="ECO:0000313" key="3">
    <source>
        <dbReference type="EMBL" id="MCI0182268.1"/>
    </source>
</evidence>
<reference evidence="3" key="1">
    <citation type="submission" date="2022-03" db="EMBL/GenBank/DDBJ databases">
        <title>Draft Genome Sequence of Firmicute Strain S0AB, a Heterotrophic Iron/Sulfur-Oxidizing Extreme Acidophile.</title>
        <authorList>
            <person name="Vergara E."/>
            <person name="Pakostova E."/>
            <person name="Johnson D.B."/>
            <person name="Holmes D.S."/>
        </authorList>
    </citation>
    <scope>NUCLEOTIDE SEQUENCE</scope>
    <source>
        <strain evidence="3">S0AB</strain>
    </source>
</reference>